<dbReference type="SUPFAM" id="SSF47413">
    <property type="entry name" value="lambda repressor-like DNA-binding domains"/>
    <property type="match status" value="1"/>
</dbReference>
<dbReference type="Proteomes" id="UP000316331">
    <property type="component" value="Unassembled WGS sequence"/>
</dbReference>
<dbReference type="AlphaFoldDB" id="A0A543EYE0"/>
<keyword evidence="3" id="KW-1185">Reference proteome</keyword>
<protein>
    <submittedName>
        <fullName evidence="2">Helix-turn-helix protein</fullName>
    </submittedName>
</protein>
<dbReference type="Pfam" id="PF13560">
    <property type="entry name" value="HTH_31"/>
    <property type="match status" value="1"/>
</dbReference>
<evidence type="ECO:0000313" key="3">
    <source>
        <dbReference type="Proteomes" id="UP000316331"/>
    </source>
</evidence>
<feature type="domain" description="HTH cro/C1-type" evidence="1">
    <location>
        <begin position="12"/>
        <end position="65"/>
    </location>
</feature>
<dbReference type="Pfam" id="PF19054">
    <property type="entry name" value="DUF5753"/>
    <property type="match status" value="1"/>
</dbReference>
<evidence type="ECO:0000259" key="1">
    <source>
        <dbReference type="PROSITE" id="PS50943"/>
    </source>
</evidence>
<dbReference type="CDD" id="cd00093">
    <property type="entry name" value="HTH_XRE"/>
    <property type="match status" value="1"/>
</dbReference>
<sequence>MHDAREALGARLRELRRTAGLTNRRLAHLSGWHESKVSKIEFGRISPSDEDIRAYCRYCDAADQLPDLLATLHDIDVAYLEWRKILSTGTKRRQHAAVRMAEASRMMRIFQPHIVPGILQTAEYAEAVLSKYIDFFRVPDDLDAGVSKRLERQRLLYKGDRRFHILVAEQALSTTVGGDSVMVGQLDRLLAVIGLPRVLLGIIPANAELPMQLTNFVMFDERMVLAEAITAELTITQPREIAIYGRMFAELATLSVTGEGARRLICGALERRQARL</sequence>
<evidence type="ECO:0000313" key="2">
    <source>
        <dbReference type="EMBL" id="TQM26590.1"/>
    </source>
</evidence>
<accession>A0A543EYE0</accession>
<comment type="caution">
    <text evidence="2">The sequence shown here is derived from an EMBL/GenBank/DDBJ whole genome shotgun (WGS) entry which is preliminary data.</text>
</comment>
<proteinExistence type="predicted"/>
<dbReference type="InterPro" id="IPR001387">
    <property type="entry name" value="Cro/C1-type_HTH"/>
</dbReference>
<dbReference type="EMBL" id="VFPG01000002">
    <property type="protein sequence ID" value="TQM26590.1"/>
    <property type="molecule type" value="Genomic_DNA"/>
</dbReference>
<dbReference type="InterPro" id="IPR043917">
    <property type="entry name" value="DUF5753"/>
</dbReference>
<reference evidence="2 3" key="1">
    <citation type="submission" date="2019-06" db="EMBL/GenBank/DDBJ databases">
        <title>Sequencing the genomes of 1000 actinobacteria strains.</title>
        <authorList>
            <person name="Klenk H.-P."/>
        </authorList>
    </citation>
    <scope>NUCLEOTIDE SEQUENCE [LARGE SCALE GENOMIC DNA]</scope>
    <source>
        <strain evidence="2 3">DSM 103495</strain>
    </source>
</reference>
<dbReference type="SMART" id="SM00530">
    <property type="entry name" value="HTH_XRE"/>
    <property type="match status" value="1"/>
</dbReference>
<dbReference type="GO" id="GO:0003677">
    <property type="term" value="F:DNA binding"/>
    <property type="evidence" value="ECO:0007669"/>
    <property type="project" value="InterPro"/>
</dbReference>
<organism evidence="2 3">
    <name type="scientific">Nocardia bhagyanarayanae</name>
    <dbReference type="NCBI Taxonomy" id="1215925"/>
    <lineage>
        <taxon>Bacteria</taxon>
        <taxon>Bacillati</taxon>
        <taxon>Actinomycetota</taxon>
        <taxon>Actinomycetes</taxon>
        <taxon>Mycobacteriales</taxon>
        <taxon>Nocardiaceae</taxon>
        <taxon>Nocardia</taxon>
    </lineage>
</organism>
<name>A0A543EYE0_9NOCA</name>
<dbReference type="PROSITE" id="PS50943">
    <property type="entry name" value="HTH_CROC1"/>
    <property type="match status" value="1"/>
</dbReference>
<gene>
    <name evidence="2" type="ORF">FB390_6792</name>
</gene>
<dbReference type="Gene3D" id="1.10.260.40">
    <property type="entry name" value="lambda repressor-like DNA-binding domains"/>
    <property type="match status" value="1"/>
</dbReference>
<dbReference type="InterPro" id="IPR010982">
    <property type="entry name" value="Lambda_DNA-bd_dom_sf"/>
</dbReference>